<feature type="domain" description="GH16" evidence="5">
    <location>
        <begin position="15"/>
        <end position="210"/>
    </location>
</feature>
<evidence type="ECO:0000256" key="1">
    <source>
        <dbReference type="ARBA" id="ARBA00022729"/>
    </source>
</evidence>
<dbReference type="Proteomes" id="UP000245609">
    <property type="component" value="Unassembled WGS sequence"/>
</dbReference>
<dbReference type="PANTHER" id="PTHR10963">
    <property type="entry name" value="GLYCOSYL HYDROLASE-RELATED"/>
    <property type="match status" value="1"/>
</dbReference>
<dbReference type="Pfam" id="PF00722">
    <property type="entry name" value="Glyco_hydro_16"/>
    <property type="match status" value="1"/>
</dbReference>
<protein>
    <recommendedName>
        <fullName evidence="5">GH16 domain-containing protein</fullName>
    </recommendedName>
</protein>
<proteinExistence type="predicted"/>
<evidence type="ECO:0000259" key="5">
    <source>
        <dbReference type="PROSITE" id="PS51762"/>
    </source>
</evidence>
<comment type="caution">
    <text evidence="6">The sequence shown here is derived from an EMBL/GenBank/DDBJ whole genome shotgun (WGS) entry which is preliminary data.</text>
</comment>
<dbReference type="EMBL" id="MBFS01003318">
    <property type="protein sequence ID" value="PVU87325.1"/>
    <property type="molecule type" value="Genomic_DNA"/>
</dbReference>
<dbReference type="OrthoDB" id="4781at2759"/>
<dbReference type="InterPro" id="IPR050546">
    <property type="entry name" value="Glycosyl_Hydrlase_16"/>
</dbReference>
<gene>
    <name evidence="6" type="ORF">BB560_006506</name>
</gene>
<dbReference type="PROSITE" id="PS51762">
    <property type="entry name" value="GH16_2"/>
    <property type="match status" value="1"/>
</dbReference>
<dbReference type="STRING" id="133381.A0A2T9Y4Q6"/>
<dbReference type="AlphaFoldDB" id="A0A2T9Y4Q6"/>
<reference evidence="6 7" key="1">
    <citation type="journal article" date="2018" name="MBio">
        <title>Comparative Genomics Reveals the Core Gene Toolbox for the Fungus-Insect Symbiosis.</title>
        <authorList>
            <person name="Wang Y."/>
            <person name="Stata M."/>
            <person name="Wang W."/>
            <person name="Stajich J.E."/>
            <person name="White M.M."/>
            <person name="Moncalvo J.M."/>
        </authorList>
    </citation>
    <scope>NUCLEOTIDE SEQUENCE [LARGE SCALE GENOMIC DNA]</scope>
    <source>
        <strain evidence="6 7">SC-DP-2</strain>
    </source>
</reference>
<name>A0A2T9Y4Q6_9FUNG</name>
<evidence type="ECO:0000256" key="2">
    <source>
        <dbReference type="ARBA" id="ARBA00022801"/>
    </source>
</evidence>
<organism evidence="6 7">
    <name type="scientific">Smittium megazygosporum</name>
    <dbReference type="NCBI Taxonomy" id="133381"/>
    <lineage>
        <taxon>Eukaryota</taxon>
        <taxon>Fungi</taxon>
        <taxon>Fungi incertae sedis</taxon>
        <taxon>Zoopagomycota</taxon>
        <taxon>Kickxellomycotina</taxon>
        <taxon>Harpellomycetes</taxon>
        <taxon>Harpellales</taxon>
        <taxon>Legeriomycetaceae</taxon>
        <taxon>Smittium</taxon>
    </lineage>
</organism>
<dbReference type="GO" id="GO:0005975">
    <property type="term" value="P:carbohydrate metabolic process"/>
    <property type="evidence" value="ECO:0007669"/>
    <property type="project" value="InterPro"/>
</dbReference>
<dbReference type="GO" id="GO:0004553">
    <property type="term" value="F:hydrolase activity, hydrolyzing O-glycosyl compounds"/>
    <property type="evidence" value="ECO:0007669"/>
    <property type="project" value="InterPro"/>
</dbReference>
<dbReference type="PANTHER" id="PTHR10963:SF22">
    <property type="entry name" value="GLYCOSIDASE CRH2-RELATED"/>
    <property type="match status" value="1"/>
</dbReference>
<feature type="compositionally biased region" description="Polar residues" evidence="4">
    <location>
        <begin position="290"/>
        <end position="309"/>
    </location>
</feature>
<sequence>MNISFKNPASLVSKAEYTGDVSKQVCYSVEEPDYASITDGSLVLQLKPGSDLKGLGQGSTVYLWADHGVFSATIKSASVAPGVVSSFIIRNEHGDEIDFEWVGKDPSRAQTNYYYNNELDYTKMVPSENLGDTSTKFIKYTINWQLDSISWYIDGKLIRTLERATTWDVTTGVYKFPDREAQISFSIWDGGNSGQKGTMEWAGYPTPYQQDTAYKMYISDFSSKCLYGGNETYVPYGGFDSNSKSTKKTDDSNSTSKNKKIKTKPKDNNDEEQTSTGDNTGEVADGSLGLVSNSAKTSGATKKINSLIQ</sequence>
<dbReference type="InterPro" id="IPR000757">
    <property type="entry name" value="Beta-glucanase-like"/>
</dbReference>
<keyword evidence="7" id="KW-1185">Reference proteome</keyword>
<dbReference type="SUPFAM" id="SSF49899">
    <property type="entry name" value="Concanavalin A-like lectins/glucanases"/>
    <property type="match status" value="1"/>
</dbReference>
<keyword evidence="3" id="KW-0326">Glycosidase</keyword>
<evidence type="ECO:0000256" key="3">
    <source>
        <dbReference type="ARBA" id="ARBA00023295"/>
    </source>
</evidence>
<evidence type="ECO:0000313" key="6">
    <source>
        <dbReference type="EMBL" id="PVU87325.1"/>
    </source>
</evidence>
<dbReference type="Gene3D" id="2.60.120.200">
    <property type="match status" value="1"/>
</dbReference>
<evidence type="ECO:0000313" key="7">
    <source>
        <dbReference type="Proteomes" id="UP000245609"/>
    </source>
</evidence>
<dbReference type="InterPro" id="IPR013320">
    <property type="entry name" value="ConA-like_dom_sf"/>
</dbReference>
<keyword evidence="2" id="KW-0378">Hydrolase</keyword>
<accession>A0A2T9Y4Q6</accession>
<feature type="region of interest" description="Disordered" evidence="4">
    <location>
        <begin position="238"/>
        <end position="309"/>
    </location>
</feature>
<keyword evidence="1" id="KW-0732">Signal</keyword>
<evidence type="ECO:0000256" key="4">
    <source>
        <dbReference type="SAM" id="MobiDB-lite"/>
    </source>
</evidence>
<feature type="non-terminal residue" evidence="6">
    <location>
        <position position="309"/>
    </location>
</feature>